<evidence type="ECO:0000313" key="4">
    <source>
        <dbReference type="EMBL" id="AOY84654.2"/>
    </source>
</evidence>
<dbReference type="SUPFAM" id="SSF47336">
    <property type="entry name" value="ACP-like"/>
    <property type="match status" value="1"/>
</dbReference>
<evidence type="ECO:0000259" key="3">
    <source>
        <dbReference type="PROSITE" id="PS50075"/>
    </source>
</evidence>
<keyword evidence="1" id="KW-0596">Phosphopantetheine</keyword>
<proteinExistence type="predicted"/>
<feature type="domain" description="Carrier" evidence="3">
    <location>
        <begin position="42"/>
        <end position="116"/>
    </location>
</feature>
<dbReference type="InterPro" id="IPR036736">
    <property type="entry name" value="ACP-like_sf"/>
</dbReference>
<dbReference type="InterPro" id="IPR009081">
    <property type="entry name" value="PP-bd_ACP"/>
</dbReference>
<reference evidence="4" key="2">
    <citation type="submission" date="2022-10" db="EMBL/GenBank/DDBJ databases">
        <authorList>
            <person name="Ngo T.-E."/>
        </authorList>
    </citation>
    <scope>NUCLEOTIDE SEQUENCE</scope>
    <source>
        <strain evidence="4">JHB</strain>
    </source>
</reference>
<name>A0A1D9GAU5_MOOP1</name>
<dbReference type="GO" id="GO:0031177">
    <property type="term" value="F:phosphopantetheine binding"/>
    <property type="evidence" value="ECO:0007669"/>
    <property type="project" value="InterPro"/>
</dbReference>
<sequence length="116" mass="13587">MLQAERIIHIQTKPNQTLLYCIHTEKNTGVRQMAQSITFTQDEIQNWLIDQLAERLEMEPADIDINEPFDNYELDSSQALILLGRLEKWLGREFNPVLIFNYPSVEQLAQRLVQDS</sequence>
<dbReference type="Gene3D" id="1.10.1200.10">
    <property type="entry name" value="ACP-like"/>
    <property type="match status" value="1"/>
</dbReference>
<dbReference type="Proteomes" id="UP000176944">
    <property type="component" value="Chromosome"/>
</dbReference>
<keyword evidence="2" id="KW-0597">Phosphoprotein</keyword>
<organism evidence="4">
    <name type="scientific">Moorena producens (strain JHB)</name>
    <dbReference type="NCBI Taxonomy" id="1454205"/>
    <lineage>
        <taxon>Bacteria</taxon>
        <taxon>Bacillati</taxon>
        <taxon>Cyanobacteriota</taxon>
        <taxon>Cyanophyceae</taxon>
        <taxon>Coleofasciculales</taxon>
        <taxon>Coleofasciculaceae</taxon>
        <taxon>Moorena</taxon>
    </lineage>
</organism>
<dbReference type="AlphaFoldDB" id="A0A1D9GAU5"/>
<dbReference type="EMBL" id="CP017708">
    <property type="protein sequence ID" value="AOY84654.2"/>
    <property type="molecule type" value="Genomic_DNA"/>
</dbReference>
<evidence type="ECO:0000256" key="2">
    <source>
        <dbReference type="ARBA" id="ARBA00022553"/>
    </source>
</evidence>
<evidence type="ECO:0000256" key="1">
    <source>
        <dbReference type="ARBA" id="ARBA00022450"/>
    </source>
</evidence>
<dbReference type="InterPro" id="IPR020806">
    <property type="entry name" value="PKS_PP-bd"/>
</dbReference>
<dbReference type="SMART" id="SM00823">
    <property type="entry name" value="PKS_PP"/>
    <property type="match status" value="1"/>
</dbReference>
<dbReference type="PROSITE" id="PS50075">
    <property type="entry name" value="CARRIER"/>
    <property type="match status" value="1"/>
</dbReference>
<reference evidence="4" key="1">
    <citation type="journal article" date="2017" name="Proc. Natl. Acad. Sci. U.S.A.">
        <title>Comparative genomics uncovers the prolific and distinctive metabolic potential of the cyanobacterial genus Moorea.</title>
        <authorList>
            <person name="Leao T."/>
            <person name="Castelao G."/>
            <person name="Korobeynikov A."/>
            <person name="Monroe E.A."/>
            <person name="Podell S."/>
            <person name="Glukhov E."/>
            <person name="Allen E.E."/>
            <person name="Gerwick W.H."/>
            <person name="Gerwick L."/>
        </authorList>
    </citation>
    <scope>NUCLEOTIDE SEQUENCE</scope>
    <source>
        <strain evidence="4">JHB</strain>
    </source>
</reference>
<protein>
    <submittedName>
        <fullName evidence="4">Acyl carrier protein</fullName>
    </submittedName>
</protein>
<accession>A0A1D9GAU5</accession>
<gene>
    <name evidence="4" type="ORF">BJP36_13215</name>
</gene>
<dbReference type="Pfam" id="PF00550">
    <property type="entry name" value="PP-binding"/>
    <property type="match status" value="1"/>
</dbReference>